<comment type="catalytic activity">
    <reaction evidence="1">
        <text>Thiol-dependent hydrolysis of ester, thioester, amide, peptide and isopeptide bonds formed by the C-terminal Gly of ubiquitin (a 76-residue protein attached to proteins as an intracellular targeting signal).</text>
        <dbReference type="EC" id="3.4.19.12"/>
    </reaction>
</comment>
<dbReference type="InterPro" id="IPR028889">
    <property type="entry name" value="USP"/>
</dbReference>
<keyword evidence="3" id="KW-0645">Protease</keyword>
<dbReference type="GO" id="GO:0004843">
    <property type="term" value="F:cysteine-type deubiquitinase activity"/>
    <property type="evidence" value="ECO:0007669"/>
    <property type="project" value="UniProtKB-EC"/>
</dbReference>
<dbReference type="PANTHER" id="PTHR43982">
    <property type="entry name" value="UBIQUITIN CARBOXYL-TERMINAL HYDROLASE"/>
    <property type="match status" value="1"/>
</dbReference>
<feature type="chain" id="PRO_5034028831" description="ubiquitinyl hydrolase 1" evidence="7">
    <location>
        <begin position="19"/>
        <end position="278"/>
    </location>
</feature>
<dbReference type="EC" id="3.4.19.12" evidence="2"/>
<keyword evidence="4" id="KW-0833">Ubl conjugation pathway</keyword>
<dbReference type="InterPro" id="IPR001394">
    <property type="entry name" value="Peptidase_C19_UCH"/>
</dbReference>
<evidence type="ECO:0000256" key="5">
    <source>
        <dbReference type="ARBA" id="ARBA00022801"/>
    </source>
</evidence>
<dbReference type="PANTHER" id="PTHR43982:SF1">
    <property type="entry name" value="UBIQUITIN CARBOXYL-TERMINAL HYDROLASE 14"/>
    <property type="match status" value="1"/>
</dbReference>
<keyword evidence="6" id="KW-0788">Thiol protease</keyword>
<gene>
    <name evidence="9" type="ORF">FBUS_01655</name>
</gene>
<dbReference type="InterPro" id="IPR044635">
    <property type="entry name" value="UBP14-like"/>
</dbReference>
<evidence type="ECO:0000256" key="3">
    <source>
        <dbReference type="ARBA" id="ARBA00022670"/>
    </source>
</evidence>
<dbReference type="OrthoDB" id="333239at2759"/>
<dbReference type="Proteomes" id="UP000728185">
    <property type="component" value="Unassembled WGS sequence"/>
</dbReference>
<evidence type="ECO:0000313" key="9">
    <source>
        <dbReference type="EMBL" id="KAA0183671.1"/>
    </source>
</evidence>
<evidence type="ECO:0000259" key="8">
    <source>
        <dbReference type="PROSITE" id="PS50235"/>
    </source>
</evidence>
<evidence type="ECO:0000256" key="6">
    <source>
        <dbReference type="ARBA" id="ARBA00022807"/>
    </source>
</evidence>
<evidence type="ECO:0000256" key="1">
    <source>
        <dbReference type="ARBA" id="ARBA00000707"/>
    </source>
</evidence>
<keyword evidence="5 9" id="KW-0378">Hydrolase</keyword>
<dbReference type="EMBL" id="LUCM01011629">
    <property type="protein sequence ID" value="KAA0183671.1"/>
    <property type="molecule type" value="Genomic_DNA"/>
</dbReference>
<feature type="signal peptide" evidence="7">
    <location>
        <begin position="1"/>
        <end position="18"/>
    </location>
</feature>
<feature type="domain" description="USP" evidence="8">
    <location>
        <begin position="1"/>
        <end position="244"/>
    </location>
</feature>
<evidence type="ECO:0000313" key="10">
    <source>
        <dbReference type="Proteomes" id="UP000728185"/>
    </source>
</evidence>
<sequence>MSSLAISFSLACSHSSSALSVPAVFLPSSLKREKCFIFLSDVKFLHTGIRNGFEGTVTKHSSTLERDAVYKKTSVLTRLPAYLVIHFVRFFYKEDKQLNAKILKDVKFPLELDLFTFCSEALQKQLFPMREKFRMEEDLVVHGLTKKGEKPDQIDPWKEPDLYEPYFLDSDPGSNNSGYYELQGVLSHQGRTSSSGHYVAWVKVNGTWIKFDDDVVTPVTPEDILKLSGGGDWHCAYNLLYGPKRLRKRIDVAQSAPTMEFDSVLHKTTTLEGDQVSE</sequence>
<dbReference type="SUPFAM" id="SSF54001">
    <property type="entry name" value="Cysteine proteinases"/>
    <property type="match status" value="1"/>
</dbReference>
<dbReference type="Gene3D" id="3.90.70.10">
    <property type="entry name" value="Cysteine proteinases"/>
    <property type="match status" value="1"/>
</dbReference>
<dbReference type="InterPro" id="IPR038765">
    <property type="entry name" value="Papain-like_cys_pep_sf"/>
</dbReference>
<evidence type="ECO:0000256" key="7">
    <source>
        <dbReference type="SAM" id="SignalP"/>
    </source>
</evidence>
<dbReference type="GO" id="GO:0061136">
    <property type="term" value="P:regulation of proteasomal protein catabolic process"/>
    <property type="evidence" value="ECO:0007669"/>
    <property type="project" value="TreeGrafter"/>
</dbReference>
<dbReference type="GO" id="GO:0070628">
    <property type="term" value="F:proteasome binding"/>
    <property type="evidence" value="ECO:0007669"/>
    <property type="project" value="TreeGrafter"/>
</dbReference>
<keyword evidence="7" id="KW-0732">Signal</keyword>
<dbReference type="InterPro" id="IPR018200">
    <property type="entry name" value="USP_CS"/>
</dbReference>
<comment type="caution">
    <text evidence="9">The sequence shown here is derived from an EMBL/GenBank/DDBJ whole genome shotgun (WGS) entry which is preliminary data.</text>
</comment>
<name>A0A8E0RJT9_9TREM</name>
<keyword evidence="10" id="KW-1185">Reference proteome</keyword>
<protein>
    <recommendedName>
        <fullName evidence="2">ubiquitinyl hydrolase 1</fullName>
        <ecNumber evidence="2">3.4.19.12</ecNumber>
    </recommendedName>
</protein>
<dbReference type="PROSITE" id="PS50235">
    <property type="entry name" value="USP_3"/>
    <property type="match status" value="1"/>
</dbReference>
<dbReference type="Pfam" id="PF00443">
    <property type="entry name" value="UCH"/>
    <property type="match status" value="1"/>
</dbReference>
<evidence type="ECO:0000256" key="4">
    <source>
        <dbReference type="ARBA" id="ARBA00022786"/>
    </source>
</evidence>
<evidence type="ECO:0000256" key="2">
    <source>
        <dbReference type="ARBA" id="ARBA00012759"/>
    </source>
</evidence>
<accession>A0A8E0RJT9</accession>
<reference evidence="9" key="1">
    <citation type="submission" date="2019-05" db="EMBL/GenBank/DDBJ databases">
        <title>Annotation for the trematode Fasciolopsis buski.</title>
        <authorList>
            <person name="Choi Y.-J."/>
        </authorList>
    </citation>
    <scope>NUCLEOTIDE SEQUENCE</scope>
    <source>
        <strain evidence="9">HT</strain>
        <tissue evidence="9">Whole worm</tissue>
    </source>
</reference>
<dbReference type="GO" id="GO:0043161">
    <property type="term" value="P:proteasome-mediated ubiquitin-dependent protein catabolic process"/>
    <property type="evidence" value="ECO:0007669"/>
    <property type="project" value="InterPro"/>
</dbReference>
<dbReference type="GO" id="GO:0016579">
    <property type="term" value="P:protein deubiquitination"/>
    <property type="evidence" value="ECO:0007669"/>
    <property type="project" value="InterPro"/>
</dbReference>
<dbReference type="AlphaFoldDB" id="A0A8E0RJT9"/>
<organism evidence="9 10">
    <name type="scientific">Fasciolopsis buskii</name>
    <dbReference type="NCBI Taxonomy" id="27845"/>
    <lineage>
        <taxon>Eukaryota</taxon>
        <taxon>Metazoa</taxon>
        <taxon>Spiralia</taxon>
        <taxon>Lophotrochozoa</taxon>
        <taxon>Platyhelminthes</taxon>
        <taxon>Trematoda</taxon>
        <taxon>Digenea</taxon>
        <taxon>Plagiorchiida</taxon>
        <taxon>Echinostomata</taxon>
        <taxon>Echinostomatoidea</taxon>
        <taxon>Fasciolidae</taxon>
        <taxon>Fasciolopsis</taxon>
    </lineage>
</organism>
<dbReference type="PROSITE" id="PS00973">
    <property type="entry name" value="USP_2"/>
    <property type="match status" value="1"/>
</dbReference>
<proteinExistence type="predicted"/>